<evidence type="ECO:0000313" key="2">
    <source>
        <dbReference type="Proteomes" id="UP000272400"/>
    </source>
</evidence>
<sequence>MRIKLDRTVCDGFGACAVHAPDLFDMDDWGYPTLRGGNDIAPEDEAAARRALLDCPAHAIIDLDDRVPLLAGGEAAVARTSRPGSSAE</sequence>
<name>A0A3N1CWP0_9ACTN</name>
<dbReference type="RefSeq" id="WP_123665129.1">
    <property type="nucleotide sequence ID" value="NZ_RJKE01000001.1"/>
</dbReference>
<dbReference type="Proteomes" id="UP000272400">
    <property type="component" value="Unassembled WGS sequence"/>
</dbReference>
<dbReference type="Gene3D" id="3.30.70.20">
    <property type="match status" value="1"/>
</dbReference>
<comment type="caution">
    <text evidence="1">The sequence shown here is derived from an EMBL/GenBank/DDBJ whole genome shotgun (WGS) entry which is preliminary data.</text>
</comment>
<reference evidence="1 2" key="1">
    <citation type="submission" date="2018-11" db="EMBL/GenBank/DDBJ databases">
        <title>Sequencing the genomes of 1000 actinobacteria strains.</title>
        <authorList>
            <person name="Klenk H.-P."/>
        </authorList>
    </citation>
    <scope>NUCLEOTIDE SEQUENCE [LARGE SCALE GENOMIC DNA]</scope>
    <source>
        <strain evidence="1 2">DSM 44254</strain>
    </source>
</reference>
<dbReference type="OrthoDB" id="4741951at2"/>
<organism evidence="1 2">
    <name type="scientific">Actinocorallia herbida</name>
    <dbReference type="NCBI Taxonomy" id="58109"/>
    <lineage>
        <taxon>Bacteria</taxon>
        <taxon>Bacillati</taxon>
        <taxon>Actinomycetota</taxon>
        <taxon>Actinomycetes</taxon>
        <taxon>Streptosporangiales</taxon>
        <taxon>Thermomonosporaceae</taxon>
        <taxon>Actinocorallia</taxon>
    </lineage>
</organism>
<dbReference type="EMBL" id="RJKE01000001">
    <property type="protein sequence ID" value="ROO85645.1"/>
    <property type="molecule type" value="Genomic_DNA"/>
</dbReference>
<evidence type="ECO:0000313" key="1">
    <source>
        <dbReference type="EMBL" id="ROO85645.1"/>
    </source>
</evidence>
<dbReference type="SUPFAM" id="SSF54862">
    <property type="entry name" value="4Fe-4S ferredoxins"/>
    <property type="match status" value="1"/>
</dbReference>
<protein>
    <submittedName>
        <fullName evidence="1">Ferredoxin</fullName>
    </submittedName>
</protein>
<dbReference type="Pfam" id="PF13459">
    <property type="entry name" value="Fer4_15"/>
    <property type="match status" value="1"/>
</dbReference>
<gene>
    <name evidence="1" type="ORF">EDD29_3191</name>
</gene>
<keyword evidence="2" id="KW-1185">Reference proteome</keyword>
<accession>A0A3N1CWP0</accession>
<proteinExistence type="predicted"/>
<dbReference type="AlphaFoldDB" id="A0A3N1CWP0"/>